<dbReference type="PROSITE" id="PS00108">
    <property type="entry name" value="PROTEIN_KINASE_ST"/>
    <property type="match status" value="1"/>
</dbReference>
<keyword evidence="10 13" id="KW-1133">Transmembrane helix</keyword>
<gene>
    <name evidence="15" type="ORF">HAX54_030087</name>
</gene>
<evidence type="ECO:0000313" key="16">
    <source>
        <dbReference type="Proteomes" id="UP000823775"/>
    </source>
</evidence>
<dbReference type="EMBL" id="JACEIK010003752">
    <property type="protein sequence ID" value="MCD9642989.1"/>
    <property type="molecule type" value="Genomic_DNA"/>
</dbReference>
<dbReference type="Gene3D" id="3.80.10.10">
    <property type="entry name" value="Ribonuclease Inhibitor"/>
    <property type="match status" value="1"/>
</dbReference>
<evidence type="ECO:0000256" key="10">
    <source>
        <dbReference type="ARBA" id="ARBA00022989"/>
    </source>
</evidence>
<keyword evidence="11 13" id="KW-0472">Membrane</keyword>
<dbReference type="InterPro" id="IPR000719">
    <property type="entry name" value="Prot_kinase_dom"/>
</dbReference>
<keyword evidence="5 13" id="KW-0812">Transmembrane</keyword>
<keyword evidence="3" id="KW-0433">Leucine-rich repeat</keyword>
<dbReference type="SUPFAM" id="SSF56112">
    <property type="entry name" value="Protein kinase-like (PK-like)"/>
    <property type="match status" value="1"/>
</dbReference>
<keyword evidence="7 12" id="KW-0547">Nucleotide-binding</keyword>
<evidence type="ECO:0000256" key="12">
    <source>
        <dbReference type="PROSITE-ProRule" id="PRU10141"/>
    </source>
</evidence>
<keyword evidence="2" id="KW-0723">Serine/threonine-protein kinase</keyword>
<dbReference type="PANTHER" id="PTHR27008">
    <property type="entry name" value="OS04G0122200 PROTEIN"/>
    <property type="match status" value="1"/>
</dbReference>
<dbReference type="InterPro" id="IPR008271">
    <property type="entry name" value="Ser/Thr_kinase_AS"/>
</dbReference>
<keyword evidence="9 12" id="KW-0067">ATP-binding</keyword>
<dbReference type="PROSITE" id="PS00107">
    <property type="entry name" value="PROTEIN_KINASE_ATP"/>
    <property type="match status" value="1"/>
</dbReference>
<proteinExistence type="predicted"/>
<reference evidence="15 16" key="1">
    <citation type="journal article" date="2021" name="BMC Genomics">
        <title>Datura genome reveals duplications of psychoactive alkaloid biosynthetic genes and high mutation rate following tissue culture.</title>
        <authorList>
            <person name="Rajewski A."/>
            <person name="Carter-House D."/>
            <person name="Stajich J."/>
            <person name="Litt A."/>
        </authorList>
    </citation>
    <scope>NUCLEOTIDE SEQUENCE [LARGE SCALE GENOMIC DNA]</scope>
    <source>
        <strain evidence="15">AR-01</strain>
    </source>
</reference>
<keyword evidence="6" id="KW-0677">Repeat</keyword>
<evidence type="ECO:0000256" key="3">
    <source>
        <dbReference type="ARBA" id="ARBA00022614"/>
    </source>
</evidence>
<evidence type="ECO:0000256" key="9">
    <source>
        <dbReference type="ARBA" id="ARBA00022840"/>
    </source>
</evidence>
<evidence type="ECO:0000313" key="15">
    <source>
        <dbReference type="EMBL" id="MCD9642989.1"/>
    </source>
</evidence>
<dbReference type="InterPro" id="IPR011009">
    <property type="entry name" value="Kinase-like_dom_sf"/>
</dbReference>
<dbReference type="PANTHER" id="PTHR27008:SF585">
    <property type="entry name" value="PROTEIN KINASE DOMAIN-CONTAINING PROTEIN"/>
    <property type="match status" value="1"/>
</dbReference>
<dbReference type="InterPro" id="IPR001611">
    <property type="entry name" value="Leu-rich_rpt"/>
</dbReference>
<evidence type="ECO:0000256" key="4">
    <source>
        <dbReference type="ARBA" id="ARBA00022679"/>
    </source>
</evidence>
<evidence type="ECO:0000256" key="5">
    <source>
        <dbReference type="ARBA" id="ARBA00022692"/>
    </source>
</evidence>
<sequence>MGGLQNMVDLSLGHNRLQGSIPDSMSNMIGLELRDLSYNNISGTIPMSLLKLQYLKYFNVSVNKLYDEIPSGEEGRRGPFKNFWGQFFIYNEALCGFLRFGVPPSPTSSKHRSNRKTMPVLFLLLGIPLVFVPSTVLFLWIRYRRGKRAPQLADSLYIPTTERILYYKLLQTTDVISESNLIGSGSFGSVHKGVLRNGTPTKVKVFNLQLEAAFKNSDTECEVLRSLCHRNLVKRLSIMIDVEYVLEYLHHGCSSPVIHCDLKASNVLLDEDIVVYLSDIDRLFLRFRTTTQVIRELLRRSFSNRIEIVRQFSSLDPFVALEKGRGVEIVEPEK</sequence>
<evidence type="ECO:0000256" key="13">
    <source>
        <dbReference type="SAM" id="Phobius"/>
    </source>
</evidence>
<organism evidence="15 16">
    <name type="scientific">Datura stramonium</name>
    <name type="common">Jimsonweed</name>
    <name type="synonym">Common thornapple</name>
    <dbReference type="NCBI Taxonomy" id="4076"/>
    <lineage>
        <taxon>Eukaryota</taxon>
        <taxon>Viridiplantae</taxon>
        <taxon>Streptophyta</taxon>
        <taxon>Embryophyta</taxon>
        <taxon>Tracheophyta</taxon>
        <taxon>Spermatophyta</taxon>
        <taxon>Magnoliopsida</taxon>
        <taxon>eudicotyledons</taxon>
        <taxon>Gunneridae</taxon>
        <taxon>Pentapetalae</taxon>
        <taxon>asterids</taxon>
        <taxon>lamiids</taxon>
        <taxon>Solanales</taxon>
        <taxon>Solanaceae</taxon>
        <taxon>Solanoideae</taxon>
        <taxon>Datureae</taxon>
        <taxon>Datura</taxon>
    </lineage>
</organism>
<protein>
    <recommendedName>
        <fullName evidence="14">Protein kinase domain-containing protein</fullName>
    </recommendedName>
</protein>
<evidence type="ECO:0000256" key="1">
    <source>
        <dbReference type="ARBA" id="ARBA00004370"/>
    </source>
</evidence>
<feature type="binding site" evidence="12">
    <location>
        <position position="215"/>
    </location>
    <ligand>
        <name>ATP</name>
        <dbReference type="ChEBI" id="CHEBI:30616"/>
    </ligand>
</feature>
<keyword evidence="16" id="KW-1185">Reference proteome</keyword>
<dbReference type="InterPro" id="IPR051809">
    <property type="entry name" value="Plant_receptor-like_S/T_kinase"/>
</dbReference>
<dbReference type="Pfam" id="PF07714">
    <property type="entry name" value="PK_Tyr_Ser-Thr"/>
    <property type="match status" value="1"/>
</dbReference>
<comment type="subcellular location">
    <subcellularLocation>
        <location evidence="1">Membrane</location>
    </subcellularLocation>
</comment>
<evidence type="ECO:0000256" key="8">
    <source>
        <dbReference type="ARBA" id="ARBA00022777"/>
    </source>
</evidence>
<comment type="caution">
    <text evidence="15">The sequence shown here is derived from an EMBL/GenBank/DDBJ whole genome shotgun (WGS) entry which is preliminary data.</text>
</comment>
<dbReference type="InterPro" id="IPR032675">
    <property type="entry name" value="LRR_dom_sf"/>
</dbReference>
<name>A0ABS8V814_DATST</name>
<keyword evidence="4" id="KW-0808">Transferase</keyword>
<evidence type="ECO:0000256" key="2">
    <source>
        <dbReference type="ARBA" id="ARBA00022527"/>
    </source>
</evidence>
<dbReference type="Gene3D" id="1.10.510.10">
    <property type="entry name" value="Transferase(Phosphotransferase) domain 1"/>
    <property type="match status" value="2"/>
</dbReference>
<dbReference type="InterPro" id="IPR001245">
    <property type="entry name" value="Ser-Thr/Tyr_kinase_cat_dom"/>
</dbReference>
<dbReference type="InterPro" id="IPR017441">
    <property type="entry name" value="Protein_kinase_ATP_BS"/>
</dbReference>
<feature type="transmembrane region" description="Helical" evidence="13">
    <location>
        <begin position="120"/>
        <end position="141"/>
    </location>
</feature>
<evidence type="ECO:0000256" key="11">
    <source>
        <dbReference type="ARBA" id="ARBA00023136"/>
    </source>
</evidence>
<feature type="domain" description="Protein kinase" evidence="14">
    <location>
        <begin position="176"/>
        <end position="319"/>
    </location>
</feature>
<accession>A0ABS8V814</accession>
<dbReference type="Proteomes" id="UP000823775">
    <property type="component" value="Unassembled WGS sequence"/>
</dbReference>
<dbReference type="Pfam" id="PF00560">
    <property type="entry name" value="LRR_1"/>
    <property type="match status" value="1"/>
</dbReference>
<evidence type="ECO:0000256" key="7">
    <source>
        <dbReference type="ARBA" id="ARBA00022741"/>
    </source>
</evidence>
<keyword evidence="8" id="KW-0418">Kinase</keyword>
<evidence type="ECO:0000256" key="6">
    <source>
        <dbReference type="ARBA" id="ARBA00022737"/>
    </source>
</evidence>
<evidence type="ECO:0000259" key="14">
    <source>
        <dbReference type="SMART" id="SM00220"/>
    </source>
</evidence>
<dbReference type="SMART" id="SM00220">
    <property type="entry name" value="S_TKc"/>
    <property type="match status" value="1"/>
</dbReference>
<dbReference type="SUPFAM" id="SSF52058">
    <property type="entry name" value="L domain-like"/>
    <property type="match status" value="1"/>
</dbReference>